<name>A0AA47LQH2_9GAMM</name>
<dbReference type="InterPro" id="IPR007351">
    <property type="entry name" value="YjbR"/>
</dbReference>
<proteinExistence type="predicted"/>
<dbReference type="InterPro" id="IPR038056">
    <property type="entry name" value="YjbR-like_sf"/>
</dbReference>
<evidence type="ECO:0000313" key="1">
    <source>
        <dbReference type="EMBL" id="WBA07754.1"/>
    </source>
</evidence>
<dbReference type="EMBL" id="CP114588">
    <property type="protein sequence ID" value="WBA07754.1"/>
    <property type="molecule type" value="Genomic_DNA"/>
</dbReference>
<accession>A0AA47LQH2</accession>
<dbReference type="SUPFAM" id="SSF142906">
    <property type="entry name" value="YjbR-like"/>
    <property type="match status" value="1"/>
</dbReference>
<dbReference type="GO" id="GO:0003677">
    <property type="term" value="F:DNA binding"/>
    <property type="evidence" value="ECO:0007669"/>
    <property type="project" value="UniProtKB-KW"/>
</dbReference>
<dbReference type="PANTHER" id="PTHR35145">
    <property type="entry name" value="CYTOPLASMIC PROTEIN-RELATED"/>
    <property type="match status" value="1"/>
</dbReference>
<evidence type="ECO:0000313" key="2">
    <source>
        <dbReference type="Proteomes" id="UP001164748"/>
    </source>
</evidence>
<dbReference type="RefSeq" id="WP_269578355.1">
    <property type="nucleotide sequence ID" value="NZ_CP114588.1"/>
</dbReference>
<dbReference type="Pfam" id="PF04237">
    <property type="entry name" value="YjbR"/>
    <property type="match status" value="1"/>
</dbReference>
<dbReference type="InterPro" id="IPR058532">
    <property type="entry name" value="YjbR/MT2646/Rv2570-like"/>
</dbReference>
<gene>
    <name evidence="1" type="ORF">N8M53_07730</name>
</gene>
<reference evidence="1" key="1">
    <citation type="submission" date="2022-09" db="EMBL/GenBank/DDBJ databases">
        <authorList>
            <person name="Li Z.-J."/>
        </authorList>
    </citation>
    <scope>NUCLEOTIDE SEQUENCE</scope>
    <source>
        <strain evidence="1">TGB11</strain>
    </source>
</reference>
<dbReference type="Gene3D" id="3.90.1150.30">
    <property type="match status" value="1"/>
</dbReference>
<sequence length="123" mass="13660">MDHSTFNQYCSAFTAATHVVQWGNSDVWKVGGKVFAIGTSSKSGQPAFTFKTSPINYAFLCDLEGYVPAPYFANRGMKWIQQTHTTGELDEDLKYYVAQSYQLVCQGLSKAKRAELGVDENSL</sequence>
<dbReference type="AlphaFoldDB" id="A0AA47LQH2"/>
<keyword evidence="1" id="KW-0238">DNA-binding</keyword>
<protein>
    <submittedName>
        <fullName evidence="1">MmcQ/YjbR family DNA-binding protein</fullName>
    </submittedName>
</protein>
<dbReference type="Proteomes" id="UP001164748">
    <property type="component" value="Chromosome"/>
</dbReference>
<organism evidence="1 2">
    <name type="scientific">Salinivibrio kushneri</name>
    <dbReference type="NCBI Taxonomy" id="1908198"/>
    <lineage>
        <taxon>Bacteria</taxon>
        <taxon>Pseudomonadati</taxon>
        <taxon>Pseudomonadota</taxon>
        <taxon>Gammaproteobacteria</taxon>
        <taxon>Vibrionales</taxon>
        <taxon>Vibrionaceae</taxon>
        <taxon>Salinivibrio</taxon>
    </lineage>
</organism>
<dbReference type="PANTHER" id="PTHR35145:SF1">
    <property type="entry name" value="CYTOPLASMIC PROTEIN"/>
    <property type="match status" value="1"/>
</dbReference>